<keyword evidence="2" id="KW-1185">Reference proteome</keyword>
<gene>
    <name evidence="1" type="ORF">SKAU_G00325970</name>
</gene>
<name>A0A9Q1EPP4_SYNKA</name>
<dbReference type="Proteomes" id="UP001152622">
    <property type="component" value="Chromosome 14"/>
</dbReference>
<comment type="caution">
    <text evidence="1">The sequence shown here is derived from an EMBL/GenBank/DDBJ whole genome shotgun (WGS) entry which is preliminary data.</text>
</comment>
<accession>A0A9Q1EPP4</accession>
<reference evidence="1" key="1">
    <citation type="journal article" date="2023" name="Science">
        <title>Genome structures resolve the early diversification of teleost fishes.</title>
        <authorList>
            <person name="Parey E."/>
            <person name="Louis A."/>
            <person name="Montfort J."/>
            <person name="Bouchez O."/>
            <person name="Roques C."/>
            <person name="Iampietro C."/>
            <person name="Lluch J."/>
            <person name="Castinel A."/>
            <person name="Donnadieu C."/>
            <person name="Desvignes T."/>
            <person name="Floi Bucao C."/>
            <person name="Jouanno E."/>
            <person name="Wen M."/>
            <person name="Mejri S."/>
            <person name="Dirks R."/>
            <person name="Jansen H."/>
            <person name="Henkel C."/>
            <person name="Chen W.J."/>
            <person name="Zahm M."/>
            <person name="Cabau C."/>
            <person name="Klopp C."/>
            <person name="Thompson A.W."/>
            <person name="Robinson-Rechavi M."/>
            <person name="Braasch I."/>
            <person name="Lecointre G."/>
            <person name="Bobe J."/>
            <person name="Postlethwait J.H."/>
            <person name="Berthelot C."/>
            <person name="Roest Crollius H."/>
            <person name="Guiguen Y."/>
        </authorList>
    </citation>
    <scope>NUCLEOTIDE SEQUENCE</scope>
    <source>
        <strain evidence="1">WJC10195</strain>
    </source>
</reference>
<dbReference type="AlphaFoldDB" id="A0A9Q1EPP4"/>
<protein>
    <submittedName>
        <fullName evidence="1">Uncharacterized protein</fullName>
    </submittedName>
</protein>
<organism evidence="1 2">
    <name type="scientific">Synaphobranchus kaupii</name>
    <name type="common">Kaup's arrowtooth eel</name>
    <dbReference type="NCBI Taxonomy" id="118154"/>
    <lineage>
        <taxon>Eukaryota</taxon>
        <taxon>Metazoa</taxon>
        <taxon>Chordata</taxon>
        <taxon>Craniata</taxon>
        <taxon>Vertebrata</taxon>
        <taxon>Euteleostomi</taxon>
        <taxon>Actinopterygii</taxon>
        <taxon>Neopterygii</taxon>
        <taxon>Teleostei</taxon>
        <taxon>Anguilliformes</taxon>
        <taxon>Synaphobranchidae</taxon>
        <taxon>Synaphobranchus</taxon>
    </lineage>
</organism>
<proteinExistence type="predicted"/>
<evidence type="ECO:0000313" key="2">
    <source>
        <dbReference type="Proteomes" id="UP001152622"/>
    </source>
</evidence>
<dbReference type="EMBL" id="JAINUF010000014">
    <property type="protein sequence ID" value="KAJ8342669.1"/>
    <property type="molecule type" value="Genomic_DNA"/>
</dbReference>
<sequence>MCSKTYIAGKHCHAVFRENTISWHHLPFEEQERRTCFHVAHFLVRSVNVSPCWRAFTITKTPLIAGTTTLSEQE</sequence>
<evidence type="ECO:0000313" key="1">
    <source>
        <dbReference type="EMBL" id="KAJ8342669.1"/>
    </source>
</evidence>